<comment type="subcellular location">
    <subcellularLocation>
        <location evidence="3">Cytoplasm</location>
    </subcellularLocation>
    <subcellularLocation>
        <location evidence="2">Membrane</location>
        <topology evidence="2">Multi-pass membrane protein</topology>
    </subcellularLocation>
    <subcellularLocation>
        <location evidence="1">Nucleus</location>
    </subcellularLocation>
</comment>
<reference evidence="14 15" key="1">
    <citation type="submission" date="2024-02" db="EMBL/GenBank/DDBJ databases">
        <authorList>
            <person name="Chen Y."/>
            <person name="Shah S."/>
            <person name="Dougan E. K."/>
            <person name="Thang M."/>
            <person name="Chan C."/>
        </authorList>
    </citation>
    <scope>NUCLEOTIDE SEQUENCE [LARGE SCALE GENOMIC DNA]</scope>
</reference>
<dbReference type="Pfam" id="PF07970">
    <property type="entry name" value="COPIIcoated_ERV"/>
    <property type="match status" value="1"/>
</dbReference>
<dbReference type="Gene3D" id="1.20.58.190">
    <property type="entry name" value="Translin, domain 1"/>
    <property type="match status" value="1"/>
</dbReference>
<dbReference type="Proteomes" id="UP001642464">
    <property type="component" value="Unassembled WGS sequence"/>
</dbReference>
<dbReference type="PANTHER" id="PTHR10984:SF25">
    <property type="entry name" value="ENDOPLASMIC RETICULUM-GOLGI INTERMEDIATE COMPARTMENT PROTEIN 3"/>
    <property type="match status" value="1"/>
</dbReference>
<dbReference type="EMBL" id="CAXAMM010002893">
    <property type="protein sequence ID" value="CAK8997820.1"/>
    <property type="molecule type" value="Genomic_DNA"/>
</dbReference>
<keyword evidence="10" id="KW-0539">Nucleus</keyword>
<gene>
    <name evidence="14" type="ORF">SCF082_LOCUS5366</name>
</gene>
<protein>
    <submittedName>
        <fullName evidence="14">Probable endoplasmic reticulum-Golgi intermediate compartment protein 3</fullName>
    </submittedName>
</protein>
<proteinExistence type="inferred from homology"/>
<dbReference type="Pfam" id="PF13850">
    <property type="entry name" value="ERGIC_N"/>
    <property type="match status" value="1"/>
</dbReference>
<dbReference type="InterPro" id="IPR016069">
    <property type="entry name" value="Translin_C"/>
</dbReference>
<feature type="domain" description="Endoplasmic reticulum vesicle transporter N-terminal" evidence="13">
    <location>
        <begin position="496"/>
        <end position="586"/>
    </location>
</feature>
<dbReference type="InterPro" id="IPR016068">
    <property type="entry name" value="Translin_N"/>
</dbReference>
<evidence type="ECO:0000256" key="11">
    <source>
        <dbReference type="SAM" id="Phobius"/>
    </source>
</evidence>
<dbReference type="Gene3D" id="1.20.58.200">
    <property type="entry name" value="Translin, domain 2"/>
    <property type="match status" value="2"/>
</dbReference>
<name>A0ABP0I8Z0_9DINO</name>
<keyword evidence="6" id="KW-0963">Cytoplasm</keyword>
<sequence>MEEILEHYTGEAEQRERLQKPCTALRSATESFVRKLQTGEEAAVESVQACFDALLEVLGSGCPAWLRTSGFAASCISSFVGARCLETFFKTGRLKSKASFGTVTTNEYLIGVLRFADEMETYAIGRAMWQDIASVRLCCAMTQSLQQVFMNFNFRNGPLRQFYDTLKYRVKRLENIMYELTLVKARSDGQGDGGGEKASGGAGERPMPSVAELLTQEEFDAMVKELDQHTEERDKVIKAARDPQRDSKKAIFALHRNAMSDARKLMDSCVTVFKATSTTTSLPREELHAGAFGNALEEFAEARIFEEWLNTKGNLLSFEQLRSIVDITEKGYLGGLVDFTGEIGRYGVAKATQRDVDAVKLVLATMLTVEEFARGLGKSMSGKSSKKLDAVGKNTRKMENTLYELILVTQSNRKTMTLTSTEEEPPFNQRWRASCDIEKGASLAVARAEERRHSSSCFLRVASTACSVKKGGKLKKSAPLADRPAMVINMALLAQLRELDAFPKTLEDFRVRTQSGGIISLAGVVVIGLLVLTQAWSFAWTRQASEDVVVDDTLHERMGIHFDIEFGNLECSRIAVEAVDAVGTVQSMARHAVFKLPLDAAGRAVGLVSKQDGHTGTILTHDELLKHQEEARDSHEVALDEHDDPGAPPEAVVVVPGAKCGTCYVEVGETPGSGDSGGKCCNTCEDVEAVFRNHEYSEWTPSFASQFWQCKRGSQQAAALGPAQGCRVFGSLHVAKAKGSFRFGATRDLVGTAMLRMLFGVDASGFDVSHKIHALWFGDVRPDIGLEELARIDSTFAASVLSKPPLEGVQLEVGESSLAQYHVKVIPTDVVLLDAARSVSIHQYAANEHIRPVTNGMLPTLHFFYDTSPLRIKYFEHARSLSHFLTNVCALVGGVFSIMSVLDAAVHSRKRLSLLT</sequence>
<evidence type="ECO:0000256" key="1">
    <source>
        <dbReference type="ARBA" id="ARBA00004123"/>
    </source>
</evidence>
<keyword evidence="15" id="KW-1185">Reference proteome</keyword>
<accession>A0ABP0I8Z0</accession>
<feature type="domain" description="Endoplasmic reticulum vesicle transporter C-terminal" evidence="12">
    <location>
        <begin position="674"/>
        <end position="903"/>
    </location>
</feature>
<dbReference type="CDD" id="cd14820">
    <property type="entry name" value="TRAX"/>
    <property type="match status" value="1"/>
</dbReference>
<evidence type="ECO:0000256" key="2">
    <source>
        <dbReference type="ARBA" id="ARBA00004141"/>
    </source>
</evidence>
<evidence type="ECO:0000256" key="3">
    <source>
        <dbReference type="ARBA" id="ARBA00004496"/>
    </source>
</evidence>
<dbReference type="PANTHER" id="PTHR10984">
    <property type="entry name" value="ENDOPLASMIC RETICULUM-GOLGI INTERMEDIATE COMPARTMENT PROTEIN"/>
    <property type="match status" value="1"/>
</dbReference>
<evidence type="ECO:0000256" key="9">
    <source>
        <dbReference type="ARBA" id="ARBA00023136"/>
    </source>
</evidence>
<comment type="similarity">
    <text evidence="4">Belongs to the ERGIC family.</text>
</comment>
<evidence type="ECO:0000313" key="14">
    <source>
        <dbReference type="EMBL" id="CAK8997820.1"/>
    </source>
</evidence>
<organism evidence="14 15">
    <name type="scientific">Durusdinium trenchii</name>
    <dbReference type="NCBI Taxonomy" id="1381693"/>
    <lineage>
        <taxon>Eukaryota</taxon>
        <taxon>Sar</taxon>
        <taxon>Alveolata</taxon>
        <taxon>Dinophyceae</taxon>
        <taxon>Suessiales</taxon>
        <taxon>Symbiodiniaceae</taxon>
        <taxon>Durusdinium</taxon>
    </lineage>
</organism>
<feature type="transmembrane region" description="Helical" evidence="11">
    <location>
        <begin position="884"/>
        <end position="906"/>
    </location>
</feature>
<keyword evidence="9 11" id="KW-0472">Membrane</keyword>
<comment type="similarity">
    <text evidence="5">Belongs to the translin family.</text>
</comment>
<dbReference type="InterPro" id="IPR045888">
    <property type="entry name" value="Erv"/>
</dbReference>
<evidence type="ECO:0000259" key="12">
    <source>
        <dbReference type="Pfam" id="PF07970"/>
    </source>
</evidence>
<dbReference type="InterPro" id="IPR002848">
    <property type="entry name" value="Translin_fam"/>
</dbReference>
<dbReference type="Pfam" id="PF01997">
    <property type="entry name" value="Translin"/>
    <property type="match status" value="2"/>
</dbReference>
<keyword evidence="7 11" id="KW-0812">Transmembrane</keyword>
<evidence type="ECO:0000256" key="4">
    <source>
        <dbReference type="ARBA" id="ARBA00005648"/>
    </source>
</evidence>
<comment type="caution">
    <text evidence="14">The sequence shown here is derived from an EMBL/GenBank/DDBJ whole genome shotgun (WGS) entry which is preliminary data.</text>
</comment>
<evidence type="ECO:0000256" key="10">
    <source>
        <dbReference type="ARBA" id="ARBA00023242"/>
    </source>
</evidence>
<feature type="transmembrane region" description="Helical" evidence="11">
    <location>
        <begin position="518"/>
        <end position="540"/>
    </location>
</feature>
<dbReference type="InterPro" id="IPR039542">
    <property type="entry name" value="Erv_N"/>
</dbReference>
<keyword evidence="8 11" id="KW-1133">Transmembrane helix</keyword>
<dbReference type="InterPro" id="IPR036081">
    <property type="entry name" value="Translin_sf"/>
</dbReference>
<evidence type="ECO:0000256" key="6">
    <source>
        <dbReference type="ARBA" id="ARBA00022490"/>
    </source>
</evidence>
<dbReference type="SUPFAM" id="SSF74784">
    <property type="entry name" value="Translin"/>
    <property type="match status" value="2"/>
</dbReference>
<evidence type="ECO:0000256" key="5">
    <source>
        <dbReference type="ARBA" id="ARBA00005902"/>
    </source>
</evidence>
<evidence type="ECO:0000256" key="7">
    <source>
        <dbReference type="ARBA" id="ARBA00022692"/>
    </source>
</evidence>
<evidence type="ECO:0000259" key="13">
    <source>
        <dbReference type="Pfam" id="PF13850"/>
    </source>
</evidence>
<evidence type="ECO:0000313" key="15">
    <source>
        <dbReference type="Proteomes" id="UP001642464"/>
    </source>
</evidence>
<evidence type="ECO:0000256" key="8">
    <source>
        <dbReference type="ARBA" id="ARBA00022989"/>
    </source>
</evidence>
<dbReference type="InterPro" id="IPR012936">
    <property type="entry name" value="Erv_C"/>
</dbReference>